<dbReference type="InterPro" id="IPR002826">
    <property type="entry name" value="MptE-like"/>
</dbReference>
<dbReference type="AlphaFoldDB" id="A0A6P1XZP0"/>
<dbReference type="EMBL" id="CP048020">
    <property type="protein sequence ID" value="QHX42744.1"/>
    <property type="molecule type" value="Genomic_DNA"/>
</dbReference>
<dbReference type="RefSeq" id="WP_162662872.1">
    <property type="nucleotide sequence ID" value="NZ_CP048020.1"/>
</dbReference>
<feature type="domain" description="6-hydroxymethylpterin diphosphokinase MptE-like" evidence="1">
    <location>
        <begin position="161"/>
        <end position="302"/>
    </location>
</feature>
<protein>
    <submittedName>
        <fullName evidence="2">DUF115 domain-containing protein</fullName>
    </submittedName>
</protein>
<evidence type="ECO:0000313" key="2">
    <source>
        <dbReference type="EMBL" id="QHX42744.1"/>
    </source>
</evidence>
<dbReference type="Proteomes" id="UP000464374">
    <property type="component" value="Chromosome"/>
</dbReference>
<proteinExistence type="predicted"/>
<name>A0A6P1XZP0_9SPIR</name>
<reference evidence="2 3" key="1">
    <citation type="submission" date="2020-01" db="EMBL/GenBank/DDBJ databases">
        <title>Complete genome sequence of a human oral phylogroup 1 Treponema sp. strain ATCC 700766, originally isolated from periodontitis dental plaque.</title>
        <authorList>
            <person name="Chan Y."/>
            <person name="Huo Y.-B."/>
            <person name="Yu X.-L."/>
            <person name="Zeng H."/>
            <person name="Leung W.-K."/>
            <person name="Watt R.M."/>
        </authorList>
    </citation>
    <scope>NUCLEOTIDE SEQUENCE [LARGE SCALE GENOMIC DNA]</scope>
    <source>
        <strain evidence="2 3">OMZ 804</strain>
    </source>
</reference>
<evidence type="ECO:0000313" key="3">
    <source>
        <dbReference type="Proteomes" id="UP000464374"/>
    </source>
</evidence>
<gene>
    <name evidence="2" type="ORF">GWP43_03975</name>
</gene>
<accession>A0A6P1XZP0</accession>
<organism evidence="2 3">
    <name type="scientific">Treponema vincentii</name>
    <dbReference type="NCBI Taxonomy" id="69710"/>
    <lineage>
        <taxon>Bacteria</taxon>
        <taxon>Pseudomonadati</taxon>
        <taxon>Spirochaetota</taxon>
        <taxon>Spirochaetia</taxon>
        <taxon>Spirochaetales</taxon>
        <taxon>Treponemataceae</taxon>
        <taxon>Treponema</taxon>
    </lineage>
</organism>
<evidence type="ECO:0000259" key="1">
    <source>
        <dbReference type="Pfam" id="PF01973"/>
    </source>
</evidence>
<dbReference type="KEGG" id="trz:GWP43_03975"/>
<sequence length="484" mass="53053">MSPFRLHSKYNPNKEAEQFASTIEGAPSIIVITEPGESYLASVLKAKFPYAKRIAVRYNEIAFSDSDNLWDAVWRPGNGSLPFFLLSHIPDEKLAGTRFISWKAADKAFPDAANTIWKTIRNTIDMLTSIMHTRSFFGNKWLKNTICNFINLEQPASLQFGAQDFILAGAGPSLEQLTAVQATSYSILAVSSACAALTARNIPIDLCIGTDAGYWALSHFTRLPQGVPVTFPLEAAVPTSILENHLCVPLSYNSPLETALFTATNIQPLVARENGTVTGTACELLLRHTNRNIILAGVDLTAAKGFIHAQPHASITRLFAETNRVHPLADALAVQNFAAQSLETYRQWFLQLPPESARRLFRTGTGGAPLANIRPIDLPTGISDNVQTEARLSVTPYPTLSRQERTQIALALLNILRTEVPALIATEPTRLAEEAATLEKQICALCNYTAYCNVVKNPVDKKAQTNLAEQVSRILGALIKRIET</sequence>
<dbReference type="Pfam" id="PF01973">
    <property type="entry name" value="MptE-like"/>
    <property type="match status" value="1"/>
</dbReference>